<proteinExistence type="inferred from homology"/>
<dbReference type="InterPro" id="IPR013154">
    <property type="entry name" value="ADH-like_N"/>
</dbReference>
<dbReference type="Pfam" id="PF08240">
    <property type="entry name" value="ADH_N"/>
    <property type="match status" value="1"/>
</dbReference>
<sequence length="316" mass="32445">MKAWQFTTTHEPLVLTEVPEPRARPGEVVVDVRAAGLCHTDVGVLEDEGWLSTLVRTPITMGHEVAGVVSAVGEGVTEFSTGDRVGICPTTPLGAPGFNYDGGFGEQVVVGTDALVRIPANVSFALGAAGTDAGMTSHHAVIANGQVTAGTRVGIIGLGGLGQIGARVAVLAGAEVYAAEVNEKVWPLAREIGAKDVKPSIAAFKDVGLDVVVDFAGFGTTTAEAIETVRTGGRVVQVGMGRLEATISTKALILSQVTLIGSNGGTKEDVQGVYDHFASGQLAPAVTEIGFDEIPEGLERLARGEVVGRLVAVLGE</sequence>
<accession>A0A917H3W4</accession>
<keyword evidence="4" id="KW-0560">Oxidoreductase</keyword>
<evidence type="ECO:0000256" key="1">
    <source>
        <dbReference type="ARBA" id="ARBA00001947"/>
    </source>
</evidence>
<dbReference type="SMART" id="SM00829">
    <property type="entry name" value="PKS_ER"/>
    <property type="match status" value="1"/>
</dbReference>
<dbReference type="InterPro" id="IPR036291">
    <property type="entry name" value="NAD(P)-bd_dom_sf"/>
</dbReference>
<reference evidence="7" key="1">
    <citation type="journal article" date="2014" name="Int. J. Syst. Evol. Microbiol.">
        <title>Complete genome sequence of Corynebacterium casei LMG S-19264T (=DSM 44701T), isolated from a smear-ripened cheese.</title>
        <authorList>
            <consortium name="US DOE Joint Genome Institute (JGI-PGF)"/>
            <person name="Walter F."/>
            <person name="Albersmeier A."/>
            <person name="Kalinowski J."/>
            <person name="Ruckert C."/>
        </authorList>
    </citation>
    <scope>NUCLEOTIDE SEQUENCE</scope>
    <source>
        <strain evidence="7">CGMCC 1.12187</strain>
    </source>
</reference>
<dbReference type="InterPro" id="IPR002328">
    <property type="entry name" value="ADH_Zn_CS"/>
</dbReference>
<keyword evidence="2 5" id="KW-0479">Metal-binding</keyword>
<dbReference type="InterPro" id="IPR011032">
    <property type="entry name" value="GroES-like_sf"/>
</dbReference>
<name>A0A917H3W4_9MICC</name>
<reference evidence="7" key="2">
    <citation type="submission" date="2020-09" db="EMBL/GenBank/DDBJ databases">
        <authorList>
            <person name="Sun Q."/>
            <person name="Zhou Y."/>
        </authorList>
    </citation>
    <scope>NUCLEOTIDE SEQUENCE</scope>
    <source>
        <strain evidence="7">CGMCC 1.12187</strain>
    </source>
</reference>
<dbReference type="Proteomes" id="UP000638848">
    <property type="component" value="Unassembled WGS sequence"/>
</dbReference>
<evidence type="ECO:0000259" key="6">
    <source>
        <dbReference type="SMART" id="SM00829"/>
    </source>
</evidence>
<organism evidence="7 8">
    <name type="scientific">Kocuria dechangensis</name>
    <dbReference type="NCBI Taxonomy" id="1176249"/>
    <lineage>
        <taxon>Bacteria</taxon>
        <taxon>Bacillati</taxon>
        <taxon>Actinomycetota</taxon>
        <taxon>Actinomycetes</taxon>
        <taxon>Micrococcales</taxon>
        <taxon>Micrococcaceae</taxon>
        <taxon>Kocuria</taxon>
    </lineage>
</organism>
<keyword evidence="8" id="KW-1185">Reference proteome</keyword>
<evidence type="ECO:0000256" key="3">
    <source>
        <dbReference type="ARBA" id="ARBA00022833"/>
    </source>
</evidence>
<comment type="caution">
    <text evidence="7">The sequence shown here is derived from an EMBL/GenBank/DDBJ whole genome shotgun (WGS) entry which is preliminary data.</text>
</comment>
<evidence type="ECO:0000256" key="4">
    <source>
        <dbReference type="ARBA" id="ARBA00023002"/>
    </source>
</evidence>
<dbReference type="Pfam" id="PF00107">
    <property type="entry name" value="ADH_zinc_N"/>
    <property type="match status" value="1"/>
</dbReference>
<dbReference type="PANTHER" id="PTHR43401:SF5">
    <property type="entry name" value="ALCOHOL DEHYDROGENASE-RELATED"/>
    <property type="match status" value="1"/>
</dbReference>
<dbReference type="PROSITE" id="PS00059">
    <property type="entry name" value="ADH_ZINC"/>
    <property type="match status" value="1"/>
</dbReference>
<feature type="domain" description="Enoyl reductase (ER)" evidence="6">
    <location>
        <begin position="8"/>
        <end position="312"/>
    </location>
</feature>
<dbReference type="SUPFAM" id="SSF50129">
    <property type="entry name" value="GroES-like"/>
    <property type="match status" value="1"/>
</dbReference>
<gene>
    <name evidence="7" type="ORF">GCM10011374_33460</name>
</gene>
<dbReference type="InterPro" id="IPR013149">
    <property type="entry name" value="ADH-like_C"/>
</dbReference>
<dbReference type="GO" id="GO:0008270">
    <property type="term" value="F:zinc ion binding"/>
    <property type="evidence" value="ECO:0007669"/>
    <property type="project" value="InterPro"/>
</dbReference>
<evidence type="ECO:0000256" key="2">
    <source>
        <dbReference type="ARBA" id="ARBA00022723"/>
    </source>
</evidence>
<dbReference type="InterPro" id="IPR020843">
    <property type="entry name" value="ER"/>
</dbReference>
<dbReference type="Gene3D" id="3.90.180.10">
    <property type="entry name" value="Medium-chain alcohol dehydrogenases, catalytic domain"/>
    <property type="match status" value="2"/>
</dbReference>
<comment type="cofactor">
    <cofactor evidence="1 5">
        <name>Zn(2+)</name>
        <dbReference type="ChEBI" id="CHEBI:29105"/>
    </cofactor>
</comment>
<protein>
    <submittedName>
        <fullName evidence="7">Zinc-dependent alcohol dehydrogenase</fullName>
    </submittedName>
</protein>
<dbReference type="Gene3D" id="3.40.50.720">
    <property type="entry name" value="NAD(P)-binding Rossmann-like Domain"/>
    <property type="match status" value="1"/>
</dbReference>
<dbReference type="CDD" id="cd08254">
    <property type="entry name" value="hydroxyacyl_CoA_DH"/>
    <property type="match status" value="1"/>
</dbReference>
<dbReference type="GO" id="GO:0016491">
    <property type="term" value="F:oxidoreductase activity"/>
    <property type="evidence" value="ECO:0007669"/>
    <property type="project" value="UniProtKB-KW"/>
</dbReference>
<evidence type="ECO:0000313" key="7">
    <source>
        <dbReference type="EMBL" id="GGG66616.1"/>
    </source>
</evidence>
<comment type="similarity">
    <text evidence="5">Belongs to the zinc-containing alcohol dehydrogenase family.</text>
</comment>
<dbReference type="InterPro" id="IPR050129">
    <property type="entry name" value="Zn_alcohol_dh"/>
</dbReference>
<evidence type="ECO:0000256" key="5">
    <source>
        <dbReference type="RuleBase" id="RU361277"/>
    </source>
</evidence>
<dbReference type="EMBL" id="BMEQ01000024">
    <property type="protein sequence ID" value="GGG66616.1"/>
    <property type="molecule type" value="Genomic_DNA"/>
</dbReference>
<evidence type="ECO:0000313" key="8">
    <source>
        <dbReference type="Proteomes" id="UP000638848"/>
    </source>
</evidence>
<dbReference type="AlphaFoldDB" id="A0A917H3W4"/>
<dbReference type="PANTHER" id="PTHR43401">
    <property type="entry name" value="L-THREONINE 3-DEHYDROGENASE"/>
    <property type="match status" value="1"/>
</dbReference>
<dbReference type="SUPFAM" id="SSF51735">
    <property type="entry name" value="NAD(P)-binding Rossmann-fold domains"/>
    <property type="match status" value="1"/>
</dbReference>
<keyword evidence="3 5" id="KW-0862">Zinc</keyword>
<dbReference type="RefSeq" id="WP_188539288.1">
    <property type="nucleotide sequence ID" value="NZ_BMEQ01000024.1"/>
</dbReference>